<feature type="region of interest" description="Disordered" evidence="1">
    <location>
        <begin position="940"/>
        <end position="971"/>
    </location>
</feature>
<feature type="region of interest" description="Disordered" evidence="1">
    <location>
        <begin position="732"/>
        <end position="811"/>
    </location>
</feature>
<reference evidence="2 3" key="1">
    <citation type="submission" date="2018-01" db="EMBL/GenBank/DDBJ databases">
        <title>Harnessing the power of phylogenomics to disentangle the directionality and signatures of interkingdom host jumping in the parasitic fungal genus Tolypocladium.</title>
        <authorList>
            <person name="Quandt C.A."/>
            <person name="Patterson W."/>
            <person name="Spatafora J.W."/>
        </authorList>
    </citation>
    <scope>NUCLEOTIDE SEQUENCE [LARGE SCALE GENOMIC DNA]</scope>
    <source>
        <strain evidence="2 3">NRBC 100945</strain>
    </source>
</reference>
<feature type="compositionally biased region" description="Pro residues" evidence="1">
    <location>
        <begin position="149"/>
        <end position="160"/>
    </location>
</feature>
<feature type="region of interest" description="Disordered" evidence="1">
    <location>
        <begin position="1"/>
        <end position="608"/>
    </location>
</feature>
<dbReference type="EMBL" id="PKSG01000391">
    <property type="protein sequence ID" value="POR35866.1"/>
    <property type="molecule type" value="Genomic_DNA"/>
</dbReference>
<feature type="compositionally biased region" description="Basic residues" evidence="1">
    <location>
        <begin position="1"/>
        <end position="10"/>
    </location>
</feature>
<dbReference type="PANTHER" id="PTHR46589">
    <property type="entry name" value="APOPTOTIC CHROMATIN CONDENSATION INDUCER IN THE NUCLEUS"/>
    <property type="match status" value="1"/>
</dbReference>
<feature type="compositionally biased region" description="Basic and acidic residues" evidence="1">
    <location>
        <begin position="331"/>
        <end position="346"/>
    </location>
</feature>
<feature type="compositionally biased region" description="Pro residues" evidence="1">
    <location>
        <begin position="110"/>
        <end position="121"/>
    </location>
</feature>
<evidence type="ECO:0000313" key="2">
    <source>
        <dbReference type="EMBL" id="POR35866.1"/>
    </source>
</evidence>
<dbReference type="GO" id="GO:0008380">
    <property type="term" value="P:RNA splicing"/>
    <property type="evidence" value="ECO:0007669"/>
    <property type="project" value="TreeGrafter"/>
</dbReference>
<dbReference type="Pfam" id="PF08642">
    <property type="entry name" value="Rxt3"/>
    <property type="match status" value="1"/>
</dbReference>
<evidence type="ECO:0000256" key="1">
    <source>
        <dbReference type="SAM" id="MobiDB-lite"/>
    </source>
</evidence>
<dbReference type="OrthoDB" id="3596986at2759"/>
<feature type="compositionally biased region" description="Polar residues" evidence="1">
    <location>
        <begin position="794"/>
        <end position="804"/>
    </location>
</feature>
<evidence type="ECO:0000313" key="3">
    <source>
        <dbReference type="Proteomes" id="UP000237481"/>
    </source>
</evidence>
<comment type="caution">
    <text evidence="2">The sequence shown here is derived from an EMBL/GenBank/DDBJ whole genome shotgun (WGS) entry which is preliminary data.</text>
</comment>
<feature type="compositionally biased region" description="Basic and acidic residues" evidence="1">
    <location>
        <begin position="1085"/>
        <end position="1137"/>
    </location>
</feature>
<evidence type="ECO:0008006" key="4">
    <source>
        <dbReference type="Google" id="ProtNLM"/>
    </source>
</evidence>
<dbReference type="GO" id="GO:0003723">
    <property type="term" value="F:RNA binding"/>
    <property type="evidence" value="ECO:0007669"/>
    <property type="project" value="TreeGrafter"/>
</dbReference>
<proteinExistence type="predicted"/>
<dbReference type="Proteomes" id="UP000237481">
    <property type="component" value="Unassembled WGS sequence"/>
</dbReference>
<feature type="compositionally biased region" description="Basic and acidic residues" evidence="1">
    <location>
        <begin position="355"/>
        <end position="399"/>
    </location>
</feature>
<feature type="compositionally biased region" description="Low complexity" evidence="1">
    <location>
        <begin position="174"/>
        <end position="196"/>
    </location>
</feature>
<sequence>MDPRQPRQHQHQPQPLPAHPPAPPNSTGFTPSNATASYARAAATSSPASSHSSFAARAHSQGPAYAADHRRTSDTPYYPPAARSSLPELGHSRAQSASSLPSARELSRTMPPPPTSPPQPGPHQNQQQQQQQQQHHHHQQQPQGAMGYAPPPPRPPPVAVGPPTSFPSGRELPALSSITRSGSASGSSMSISSMLGGPPPASRDSQAPPQHYPPHTAAAPPPGSGPGYAPPVHASPRMHSASSDYPPFRRPQTPDHQRPYEPRGSAVRSPHGHYATPELQRYGTPQAGFHARHPSAPADTSREPGRMSAGPPPTPGNQPKPYGGMAPRPLDMARPEDAYARREEVGRPATGMEYNSERTGLRPYPYDDRYRAERERQAGPEQREREGRERAYSGGDAHRHMMSPHEMGHREPHPGQPQYGRPPDSRDQRDPRDAQWARHVPESSYRAPMDHQRPPPEYPPSSASYPPHHAPAYQTAPPDNRYPPASHPPPHPQAPPSAPPQPYDSPDRARMDHHLHQQQQPHPLHRPRPGEEAPPPPSIAYNGGHGPSPFDPSRNRTAEEPGAPTLHQRNLLAIQDINRKGRISPLPQAVQGAQPQQPGPAAEPGIKSEFGRMFSGIGSGVSAIGVSSPVASGATAAYGGVTSNPNVASAKREEADITAVDSGLEATGKGGKGRRRKLKDEDSRADDDSSGRLTPSSRANKRAKTHQHHHHQYVQGPSLGLTDLLAFSNQELSHHHHHHHHGAEGVPSPTVGITPLKNLKGGTPIASPSENALAASHHHHHHHGARAGQQAQGPQSKQPAQSPATVIPPKPKTIISSKAVLDAVADRPRHHLGDFIYEPGLKAGRLLPNTPTHRGFSSNPKPLPWDLIKDKENCILTVKVPLVHLSAVAREEITARAYLWGTDVYTDDSDVVAACIHGGWIKGEWSEDVDTAMLDLEDGKSRKAKNQTAEPVDLESEGLITSPPSSGPLSIPADRDLHVNVLILPRLVKYSATTRHGITSREFGGQFGARHSVHDGISYMIKSIRWVENGAQPQARLRGKARRERMRKVMKEVTASFGNMNGAEQHQQDKEQPGIIRGEVMSNWRRKDTEQGPKETADGGEKKREPSEGDKENRLAHDKPSEEAPKESKDVPDKDVETADTDTANKPAAEEEK</sequence>
<feature type="region of interest" description="Disordered" evidence="1">
    <location>
        <begin position="659"/>
        <end position="715"/>
    </location>
</feature>
<keyword evidence="3" id="KW-1185">Reference proteome</keyword>
<dbReference type="InterPro" id="IPR013951">
    <property type="entry name" value="Rxt3"/>
</dbReference>
<feature type="compositionally biased region" description="Basic and acidic residues" evidence="1">
    <location>
        <begin position="678"/>
        <end position="690"/>
    </location>
</feature>
<dbReference type="InterPro" id="IPR036609">
    <property type="entry name" value="LCCL_sf"/>
</dbReference>
<accession>A0A2S4L0A2</accession>
<feature type="compositionally biased region" description="Pro residues" evidence="1">
    <location>
        <begin position="485"/>
        <end position="503"/>
    </location>
</feature>
<feature type="compositionally biased region" description="Basic and acidic residues" evidence="1">
    <location>
        <begin position="423"/>
        <end position="441"/>
    </location>
</feature>
<dbReference type="STRING" id="94208.A0A2S4L0A2"/>
<name>A0A2S4L0A2_9HYPO</name>
<gene>
    <name evidence="2" type="ORF">TPAR_03940</name>
</gene>
<feature type="compositionally biased region" description="Polar residues" evidence="1">
    <location>
        <begin position="1056"/>
        <end position="1065"/>
    </location>
</feature>
<dbReference type="PANTHER" id="PTHR46589:SF1">
    <property type="entry name" value="APOPTOTIC CHROMATIN CONDENSATION INDUCER IN THE NUCLEUS"/>
    <property type="match status" value="1"/>
</dbReference>
<feature type="compositionally biased region" description="Pro residues" evidence="1">
    <location>
        <begin position="14"/>
        <end position="24"/>
    </location>
</feature>
<feature type="region of interest" description="Disordered" evidence="1">
    <location>
        <begin position="1080"/>
        <end position="1153"/>
    </location>
</feature>
<feature type="compositionally biased region" description="Basic residues" evidence="1">
    <location>
        <begin position="776"/>
        <end position="785"/>
    </location>
</feature>
<feature type="compositionally biased region" description="Low complexity" evidence="1">
    <location>
        <begin position="206"/>
        <end position="218"/>
    </location>
</feature>
<protein>
    <recommendedName>
        <fullName evidence="4">Histone deacetylation protein Rxt3</fullName>
    </recommendedName>
</protein>
<dbReference type="GO" id="GO:0071011">
    <property type="term" value="C:precatalytic spliceosome"/>
    <property type="evidence" value="ECO:0007669"/>
    <property type="project" value="TreeGrafter"/>
</dbReference>
<feature type="compositionally biased region" description="Low complexity" evidence="1">
    <location>
        <begin position="31"/>
        <end position="60"/>
    </location>
</feature>
<feature type="compositionally biased region" description="Low complexity" evidence="1">
    <location>
        <begin position="587"/>
        <end position="605"/>
    </location>
</feature>
<feature type="compositionally biased region" description="Basic residues" evidence="1">
    <location>
        <begin position="699"/>
        <end position="712"/>
    </location>
</feature>
<dbReference type="Gene3D" id="2.170.130.20">
    <property type="entry name" value="LCCL-like domain"/>
    <property type="match status" value="1"/>
</dbReference>
<feature type="compositionally biased region" description="Low complexity" evidence="1">
    <location>
        <begin position="122"/>
        <end position="133"/>
    </location>
</feature>
<dbReference type="AlphaFoldDB" id="A0A2S4L0A2"/>
<feature type="compositionally biased region" description="Basic and acidic residues" evidence="1">
    <location>
        <begin position="252"/>
        <end position="261"/>
    </location>
</feature>
<feature type="compositionally biased region" description="Low complexity" evidence="1">
    <location>
        <begin position="460"/>
        <end position="473"/>
    </location>
</feature>
<feature type="region of interest" description="Disordered" evidence="1">
    <location>
        <begin position="1056"/>
        <end position="1075"/>
    </location>
</feature>
<dbReference type="InterPro" id="IPR052793">
    <property type="entry name" value="EJC-associated_protein"/>
</dbReference>
<organism evidence="2 3">
    <name type="scientific">Tolypocladium paradoxum</name>
    <dbReference type="NCBI Taxonomy" id="94208"/>
    <lineage>
        <taxon>Eukaryota</taxon>
        <taxon>Fungi</taxon>
        <taxon>Dikarya</taxon>
        <taxon>Ascomycota</taxon>
        <taxon>Pezizomycotina</taxon>
        <taxon>Sordariomycetes</taxon>
        <taxon>Hypocreomycetidae</taxon>
        <taxon>Hypocreales</taxon>
        <taxon>Ophiocordycipitaceae</taxon>
        <taxon>Tolypocladium</taxon>
    </lineage>
</organism>
<dbReference type="GO" id="GO:0061574">
    <property type="term" value="C:ASAP complex"/>
    <property type="evidence" value="ECO:0007669"/>
    <property type="project" value="TreeGrafter"/>
</dbReference>
<feature type="compositionally biased region" description="Basic and acidic residues" evidence="1">
    <location>
        <begin position="505"/>
        <end position="515"/>
    </location>
</feature>